<reference evidence="1 2" key="2">
    <citation type="journal article" date="2013" name="Plant Cell Physiol.">
        <title>Rice Annotation Project Database (RAP-DB): an integrative and interactive database for rice genomics.</title>
        <authorList>
            <person name="Sakai H."/>
            <person name="Lee S.S."/>
            <person name="Tanaka T."/>
            <person name="Numa H."/>
            <person name="Kim J."/>
            <person name="Kawahara Y."/>
            <person name="Wakimoto H."/>
            <person name="Yang C.C."/>
            <person name="Iwamoto M."/>
            <person name="Abe T."/>
            <person name="Yamada Y."/>
            <person name="Muto A."/>
            <person name="Inokuchi H."/>
            <person name="Ikemura T."/>
            <person name="Matsumoto T."/>
            <person name="Sasaki T."/>
            <person name="Itoh T."/>
        </authorList>
    </citation>
    <scope>NUCLEOTIDE SEQUENCE [LARGE SCALE GENOMIC DNA]</scope>
    <source>
        <strain evidence="2">cv. Nipponbare</strain>
    </source>
</reference>
<evidence type="ECO:0000313" key="1">
    <source>
        <dbReference type="EMBL" id="BAS84455.1"/>
    </source>
</evidence>
<dbReference type="PaxDb" id="39947-A0A0P0VYV9"/>
<reference evidence="1 2" key="3">
    <citation type="journal article" date="2013" name="Rice">
        <title>Improvement of the Oryza sativa Nipponbare reference genome using next generation sequence and optical map data.</title>
        <authorList>
            <person name="Kawahara Y."/>
            <person name="de la Bastide M."/>
            <person name="Hamilton J.P."/>
            <person name="Kanamori H."/>
            <person name="McCombie W.R."/>
            <person name="Ouyang S."/>
            <person name="Schwartz D.C."/>
            <person name="Tanaka T."/>
            <person name="Wu J."/>
            <person name="Zhou S."/>
            <person name="Childs K.L."/>
            <person name="Davidson R.M."/>
            <person name="Lin H."/>
            <person name="Quesada-Ocampo L."/>
            <person name="Vaillancourt B."/>
            <person name="Sakai H."/>
            <person name="Lee S.S."/>
            <person name="Kim J."/>
            <person name="Numa H."/>
            <person name="Itoh T."/>
            <person name="Buell C.R."/>
            <person name="Matsumoto T."/>
        </authorList>
    </citation>
    <scope>NUCLEOTIDE SEQUENCE [LARGE SCALE GENOMIC DNA]</scope>
    <source>
        <strain evidence="2">cv. Nipponbare</strain>
    </source>
</reference>
<dbReference type="EMBL" id="AP014959">
    <property type="protein sequence ID" value="BAS84455.1"/>
    <property type="molecule type" value="Genomic_DNA"/>
</dbReference>
<sequence length="131" mass="14623">MPWWRQRQTRKAERQLRNLHAPALCSTLPIFVRTGWPAQEPTPSVAQDRRSTRETKLLGHQILSSSTTANSRDPILFDRPLATATAAFPWLVGKLKLTASLTSLLFPSTVTEDRSPLIDNPPSLLPPLMDG</sequence>
<dbReference type="Proteomes" id="UP000059680">
    <property type="component" value="Chromosome 3"/>
</dbReference>
<organism evidence="1 2">
    <name type="scientific">Oryza sativa subsp. japonica</name>
    <name type="common">Rice</name>
    <dbReference type="NCBI Taxonomy" id="39947"/>
    <lineage>
        <taxon>Eukaryota</taxon>
        <taxon>Viridiplantae</taxon>
        <taxon>Streptophyta</taxon>
        <taxon>Embryophyta</taxon>
        <taxon>Tracheophyta</taxon>
        <taxon>Spermatophyta</taxon>
        <taxon>Magnoliopsida</taxon>
        <taxon>Liliopsida</taxon>
        <taxon>Poales</taxon>
        <taxon>Poaceae</taxon>
        <taxon>BOP clade</taxon>
        <taxon>Oryzoideae</taxon>
        <taxon>Oryzeae</taxon>
        <taxon>Oryzinae</taxon>
        <taxon>Oryza</taxon>
        <taxon>Oryza sativa</taxon>
    </lineage>
</organism>
<proteinExistence type="predicted"/>
<gene>
    <name evidence="1" type="ordered locus">Os03g0381800</name>
    <name evidence="1" type="ORF">OSNPB_030381800</name>
</gene>
<keyword evidence="2" id="KW-1185">Reference proteome</keyword>
<reference evidence="2" key="1">
    <citation type="journal article" date="2005" name="Nature">
        <title>The map-based sequence of the rice genome.</title>
        <authorList>
            <consortium name="International rice genome sequencing project (IRGSP)"/>
            <person name="Matsumoto T."/>
            <person name="Wu J."/>
            <person name="Kanamori H."/>
            <person name="Katayose Y."/>
            <person name="Fujisawa M."/>
            <person name="Namiki N."/>
            <person name="Mizuno H."/>
            <person name="Yamamoto K."/>
            <person name="Antonio B.A."/>
            <person name="Baba T."/>
            <person name="Sakata K."/>
            <person name="Nagamura Y."/>
            <person name="Aoki H."/>
            <person name="Arikawa K."/>
            <person name="Arita K."/>
            <person name="Bito T."/>
            <person name="Chiden Y."/>
            <person name="Fujitsuka N."/>
            <person name="Fukunaka R."/>
            <person name="Hamada M."/>
            <person name="Harada C."/>
            <person name="Hayashi A."/>
            <person name="Hijishita S."/>
            <person name="Honda M."/>
            <person name="Hosokawa S."/>
            <person name="Ichikawa Y."/>
            <person name="Idonuma A."/>
            <person name="Iijima M."/>
            <person name="Ikeda M."/>
            <person name="Ikeno M."/>
            <person name="Ito K."/>
            <person name="Ito S."/>
            <person name="Ito T."/>
            <person name="Ito Y."/>
            <person name="Ito Y."/>
            <person name="Iwabuchi A."/>
            <person name="Kamiya K."/>
            <person name="Karasawa W."/>
            <person name="Kurita K."/>
            <person name="Katagiri S."/>
            <person name="Kikuta A."/>
            <person name="Kobayashi H."/>
            <person name="Kobayashi N."/>
            <person name="Machita K."/>
            <person name="Maehara T."/>
            <person name="Masukawa M."/>
            <person name="Mizubayashi T."/>
            <person name="Mukai Y."/>
            <person name="Nagasaki H."/>
            <person name="Nagata Y."/>
            <person name="Naito S."/>
            <person name="Nakashima M."/>
            <person name="Nakama Y."/>
            <person name="Nakamichi Y."/>
            <person name="Nakamura M."/>
            <person name="Meguro A."/>
            <person name="Negishi M."/>
            <person name="Ohta I."/>
            <person name="Ohta T."/>
            <person name="Okamoto M."/>
            <person name="Ono N."/>
            <person name="Saji S."/>
            <person name="Sakaguchi M."/>
            <person name="Sakai K."/>
            <person name="Shibata M."/>
            <person name="Shimokawa T."/>
            <person name="Song J."/>
            <person name="Takazaki Y."/>
            <person name="Terasawa K."/>
            <person name="Tsugane M."/>
            <person name="Tsuji K."/>
            <person name="Ueda S."/>
            <person name="Waki K."/>
            <person name="Yamagata H."/>
            <person name="Yamamoto M."/>
            <person name="Yamamoto S."/>
            <person name="Yamane H."/>
            <person name="Yoshiki S."/>
            <person name="Yoshihara R."/>
            <person name="Yukawa K."/>
            <person name="Zhong H."/>
            <person name="Yano M."/>
            <person name="Yuan Q."/>
            <person name="Ouyang S."/>
            <person name="Liu J."/>
            <person name="Jones K.M."/>
            <person name="Gansberger K."/>
            <person name="Moffat K."/>
            <person name="Hill J."/>
            <person name="Bera J."/>
            <person name="Fadrosh D."/>
            <person name="Jin S."/>
            <person name="Johri S."/>
            <person name="Kim M."/>
            <person name="Overton L."/>
            <person name="Reardon M."/>
            <person name="Tsitrin T."/>
            <person name="Vuong H."/>
            <person name="Weaver B."/>
            <person name="Ciecko A."/>
            <person name="Tallon L."/>
            <person name="Jackson J."/>
            <person name="Pai G."/>
            <person name="Aken S.V."/>
            <person name="Utterback T."/>
            <person name="Reidmuller S."/>
            <person name="Feldblyum T."/>
            <person name="Hsiao J."/>
            <person name="Zismann V."/>
            <person name="Iobst S."/>
            <person name="de Vazeille A.R."/>
            <person name="Buell C.R."/>
            <person name="Ying K."/>
            <person name="Li Y."/>
            <person name="Lu T."/>
            <person name="Huang Y."/>
            <person name="Zhao Q."/>
            <person name="Feng Q."/>
            <person name="Zhang L."/>
            <person name="Zhu J."/>
            <person name="Weng Q."/>
            <person name="Mu J."/>
            <person name="Lu Y."/>
            <person name="Fan D."/>
            <person name="Liu Y."/>
            <person name="Guan J."/>
            <person name="Zhang Y."/>
            <person name="Yu S."/>
            <person name="Liu X."/>
            <person name="Zhang Y."/>
            <person name="Hong G."/>
            <person name="Han B."/>
            <person name="Choisne N."/>
            <person name="Demange N."/>
            <person name="Orjeda G."/>
            <person name="Samain S."/>
            <person name="Cattolico L."/>
            <person name="Pelletier E."/>
            <person name="Couloux A."/>
            <person name="Segurens B."/>
            <person name="Wincker P."/>
            <person name="D'Hont A."/>
            <person name="Scarpelli C."/>
            <person name="Weissenbach J."/>
            <person name="Salanoubat M."/>
            <person name="Quetier F."/>
            <person name="Yu Y."/>
            <person name="Kim H.R."/>
            <person name="Rambo T."/>
            <person name="Currie J."/>
            <person name="Collura K."/>
            <person name="Luo M."/>
            <person name="Yang T."/>
            <person name="Ammiraju J.S.S."/>
            <person name="Engler F."/>
            <person name="Soderlund C."/>
            <person name="Wing R.A."/>
            <person name="Palmer L.E."/>
            <person name="de la Bastide M."/>
            <person name="Spiegel L."/>
            <person name="Nascimento L."/>
            <person name="Zutavern T."/>
            <person name="O'Shaughnessy A."/>
            <person name="Dike S."/>
            <person name="Dedhia N."/>
            <person name="Preston R."/>
            <person name="Balija V."/>
            <person name="McCombie W.R."/>
            <person name="Chow T."/>
            <person name="Chen H."/>
            <person name="Chung M."/>
            <person name="Chen C."/>
            <person name="Shaw J."/>
            <person name="Wu H."/>
            <person name="Hsiao K."/>
            <person name="Chao Y."/>
            <person name="Chu M."/>
            <person name="Cheng C."/>
            <person name="Hour A."/>
            <person name="Lee P."/>
            <person name="Lin S."/>
            <person name="Lin Y."/>
            <person name="Liou J."/>
            <person name="Liu S."/>
            <person name="Hsing Y."/>
            <person name="Raghuvanshi S."/>
            <person name="Mohanty A."/>
            <person name="Bharti A.K."/>
            <person name="Gaur A."/>
            <person name="Gupta V."/>
            <person name="Kumar D."/>
            <person name="Ravi V."/>
            <person name="Vij S."/>
            <person name="Kapur A."/>
            <person name="Khurana P."/>
            <person name="Khurana P."/>
            <person name="Khurana J.P."/>
            <person name="Tyagi A.K."/>
            <person name="Gaikwad K."/>
            <person name="Singh A."/>
            <person name="Dalal V."/>
            <person name="Srivastava S."/>
            <person name="Dixit A."/>
            <person name="Pal A.K."/>
            <person name="Ghazi I.A."/>
            <person name="Yadav M."/>
            <person name="Pandit A."/>
            <person name="Bhargava A."/>
            <person name="Sureshbabu K."/>
            <person name="Batra K."/>
            <person name="Sharma T.R."/>
            <person name="Mohapatra T."/>
            <person name="Singh N.K."/>
            <person name="Messing J."/>
            <person name="Nelson A.B."/>
            <person name="Fuks G."/>
            <person name="Kavchok S."/>
            <person name="Keizer G."/>
            <person name="Linton E."/>
            <person name="Llaca V."/>
            <person name="Song R."/>
            <person name="Tanyolac B."/>
            <person name="Young S."/>
            <person name="Ho-Il K."/>
            <person name="Hahn J.H."/>
            <person name="Sangsakoo G."/>
            <person name="Vanavichit A."/>
            <person name="de Mattos Luiz.A.T."/>
            <person name="Zimmer P.D."/>
            <person name="Malone G."/>
            <person name="Dellagostin O."/>
            <person name="de Oliveira A.C."/>
            <person name="Bevan M."/>
            <person name="Bancroft I."/>
            <person name="Minx P."/>
            <person name="Cordum H."/>
            <person name="Wilson R."/>
            <person name="Cheng Z."/>
            <person name="Jin W."/>
            <person name="Jiang J."/>
            <person name="Leong S.A."/>
            <person name="Iwama H."/>
            <person name="Gojobori T."/>
            <person name="Itoh T."/>
            <person name="Niimura Y."/>
            <person name="Fujii Y."/>
            <person name="Habara T."/>
            <person name="Sakai H."/>
            <person name="Sato Y."/>
            <person name="Wilson G."/>
            <person name="Kumar K."/>
            <person name="McCouch S."/>
            <person name="Juretic N."/>
            <person name="Hoen D."/>
            <person name="Wright S."/>
            <person name="Bruskiewich R."/>
            <person name="Bureau T."/>
            <person name="Miyao A."/>
            <person name="Hirochika H."/>
            <person name="Nishikawa T."/>
            <person name="Kadowaki K."/>
            <person name="Sugiura M."/>
            <person name="Burr B."/>
            <person name="Sasaki T."/>
        </authorList>
    </citation>
    <scope>NUCLEOTIDE SEQUENCE [LARGE SCALE GENOMIC DNA]</scope>
    <source>
        <strain evidence="2">cv. Nipponbare</strain>
    </source>
</reference>
<dbReference type="AlphaFoldDB" id="A0A0P0VYV9"/>
<name>A0A0P0VYV9_ORYSJ</name>
<accession>A0A0P0VYV9</accession>
<dbReference type="InParanoid" id="A0A0P0VYV9"/>
<evidence type="ECO:0000313" key="2">
    <source>
        <dbReference type="Proteomes" id="UP000059680"/>
    </source>
</evidence>
<protein>
    <submittedName>
        <fullName evidence="1">Os03g0381800 protein</fullName>
    </submittedName>
</protein>